<keyword evidence="1 3" id="KW-0378">Hydrolase</keyword>
<protein>
    <submittedName>
        <fullName evidence="3">Alpha/beta hydrolase</fullName>
    </submittedName>
</protein>
<dbReference type="SUPFAM" id="SSF53474">
    <property type="entry name" value="alpha/beta-Hydrolases"/>
    <property type="match status" value="1"/>
</dbReference>
<accession>A0A9D2F2H9</accession>
<evidence type="ECO:0000259" key="2">
    <source>
        <dbReference type="Pfam" id="PF20434"/>
    </source>
</evidence>
<evidence type="ECO:0000256" key="1">
    <source>
        <dbReference type="ARBA" id="ARBA00022801"/>
    </source>
</evidence>
<gene>
    <name evidence="3" type="ORF">H9810_03050</name>
</gene>
<dbReference type="PANTHER" id="PTHR48081">
    <property type="entry name" value="AB HYDROLASE SUPERFAMILY PROTEIN C4A8.06C"/>
    <property type="match status" value="1"/>
</dbReference>
<dbReference type="PANTHER" id="PTHR48081:SF6">
    <property type="entry name" value="PEPTIDASE S9 PROLYL OLIGOPEPTIDASE CATALYTIC DOMAIN-CONTAINING PROTEIN"/>
    <property type="match status" value="1"/>
</dbReference>
<sequence length="266" mass="29084">MERYCYTLPGGARLTGYLRDATDPMPAYNVRPAVLVIPGGGYEYCSARESDPVAVQFLQAGYQAFVLEYTVSPTPLRWQPLLDAARAILHMRRNAEALRLDPNRIAVCGFSAGGHLAGCTAMLCDAEPVRTALGITGREAQPNAVILAYPVITSGPLGHQGSFDQLAGEDDALRAALSLEHQVRDDLPPFFVWHTGEDTTVPVQNSLMLVTALAEHHVPCEFHLFPHGVHGSSTCTQEVGTPYPHNAVWVRLCTEWLADVFDFSLR</sequence>
<proteinExistence type="predicted"/>
<comment type="caution">
    <text evidence="3">The sequence shown here is derived from an EMBL/GenBank/DDBJ whole genome shotgun (WGS) entry which is preliminary data.</text>
</comment>
<dbReference type="Pfam" id="PF20434">
    <property type="entry name" value="BD-FAE"/>
    <property type="match status" value="1"/>
</dbReference>
<reference evidence="3" key="2">
    <citation type="submission" date="2021-04" db="EMBL/GenBank/DDBJ databases">
        <authorList>
            <person name="Gilroy R."/>
        </authorList>
    </citation>
    <scope>NUCLEOTIDE SEQUENCE</scope>
    <source>
        <strain evidence="3">3436</strain>
    </source>
</reference>
<dbReference type="InterPro" id="IPR029058">
    <property type="entry name" value="AB_hydrolase_fold"/>
</dbReference>
<dbReference type="Gene3D" id="3.40.50.1820">
    <property type="entry name" value="alpha/beta hydrolase"/>
    <property type="match status" value="1"/>
</dbReference>
<name>A0A9D2F2H9_9FIRM</name>
<dbReference type="GO" id="GO:0016787">
    <property type="term" value="F:hydrolase activity"/>
    <property type="evidence" value="ECO:0007669"/>
    <property type="project" value="UniProtKB-KW"/>
</dbReference>
<evidence type="ECO:0000313" key="3">
    <source>
        <dbReference type="EMBL" id="HIZ47680.1"/>
    </source>
</evidence>
<dbReference type="Proteomes" id="UP000824031">
    <property type="component" value="Unassembled WGS sequence"/>
</dbReference>
<reference evidence="3" key="1">
    <citation type="journal article" date="2021" name="PeerJ">
        <title>Extensive microbial diversity within the chicken gut microbiome revealed by metagenomics and culture.</title>
        <authorList>
            <person name="Gilroy R."/>
            <person name="Ravi A."/>
            <person name="Getino M."/>
            <person name="Pursley I."/>
            <person name="Horton D.L."/>
            <person name="Alikhan N.F."/>
            <person name="Baker D."/>
            <person name="Gharbi K."/>
            <person name="Hall N."/>
            <person name="Watson M."/>
            <person name="Adriaenssens E.M."/>
            <person name="Foster-Nyarko E."/>
            <person name="Jarju S."/>
            <person name="Secka A."/>
            <person name="Antonio M."/>
            <person name="Oren A."/>
            <person name="Chaudhuri R.R."/>
            <person name="La Ragione R."/>
            <person name="Hildebrand F."/>
            <person name="Pallen M.J."/>
        </authorList>
    </citation>
    <scope>NUCLEOTIDE SEQUENCE</scope>
    <source>
        <strain evidence="3">3436</strain>
    </source>
</reference>
<organism evidence="3 4">
    <name type="scientific">Candidatus Gemmiger excrementavium</name>
    <dbReference type="NCBI Taxonomy" id="2838608"/>
    <lineage>
        <taxon>Bacteria</taxon>
        <taxon>Bacillati</taxon>
        <taxon>Bacillota</taxon>
        <taxon>Clostridia</taxon>
        <taxon>Eubacteriales</taxon>
        <taxon>Gemmiger</taxon>
    </lineage>
</organism>
<dbReference type="EMBL" id="DXBO01000037">
    <property type="protein sequence ID" value="HIZ47680.1"/>
    <property type="molecule type" value="Genomic_DNA"/>
</dbReference>
<evidence type="ECO:0000313" key="4">
    <source>
        <dbReference type="Proteomes" id="UP000824031"/>
    </source>
</evidence>
<dbReference type="InterPro" id="IPR049492">
    <property type="entry name" value="BD-FAE-like_dom"/>
</dbReference>
<dbReference type="AlphaFoldDB" id="A0A9D2F2H9"/>
<dbReference type="InterPro" id="IPR050300">
    <property type="entry name" value="GDXG_lipolytic_enzyme"/>
</dbReference>
<feature type="domain" description="BD-FAE-like" evidence="2">
    <location>
        <begin position="29"/>
        <end position="213"/>
    </location>
</feature>